<accession>A0A1H3NNA7</accession>
<dbReference type="EMBL" id="FNQB01000001">
    <property type="protein sequence ID" value="SDY90437.1"/>
    <property type="molecule type" value="Genomic_DNA"/>
</dbReference>
<gene>
    <name evidence="2" type="ORF">SAMN05421684_2203</name>
</gene>
<dbReference type="AlphaFoldDB" id="A0A1H3NNA7"/>
<keyword evidence="1" id="KW-0812">Transmembrane</keyword>
<keyword evidence="1" id="KW-0472">Membrane</keyword>
<keyword evidence="1" id="KW-1133">Transmembrane helix</keyword>
<dbReference type="STRING" id="137265.SAMN05421684_2203"/>
<evidence type="ECO:0000256" key="1">
    <source>
        <dbReference type="SAM" id="Phobius"/>
    </source>
</evidence>
<reference evidence="3" key="1">
    <citation type="submission" date="2016-10" db="EMBL/GenBank/DDBJ databases">
        <authorList>
            <person name="Varghese N."/>
            <person name="Submissions S."/>
        </authorList>
    </citation>
    <scope>NUCLEOTIDE SEQUENCE [LARGE SCALE GENOMIC DNA]</scope>
    <source>
        <strain evidence="3">DSM 44718</strain>
    </source>
</reference>
<evidence type="ECO:0000313" key="3">
    <source>
        <dbReference type="Proteomes" id="UP000199632"/>
    </source>
</evidence>
<dbReference type="RefSeq" id="WP_176984842.1">
    <property type="nucleotide sequence ID" value="NZ_FNQB01000001.1"/>
</dbReference>
<organism evidence="2 3">
    <name type="scientific">Asanoa ishikariensis</name>
    <dbReference type="NCBI Taxonomy" id="137265"/>
    <lineage>
        <taxon>Bacteria</taxon>
        <taxon>Bacillati</taxon>
        <taxon>Actinomycetota</taxon>
        <taxon>Actinomycetes</taxon>
        <taxon>Micromonosporales</taxon>
        <taxon>Micromonosporaceae</taxon>
        <taxon>Asanoa</taxon>
    </lineage>
</organism>
<protein>
    <submittedName>
        <fullName evidence="2">Uncharacterized protein</fullName>
    </submittedName>
</protein>
<proteinExistence type="predicted"/>
<feature type="transmembrane region" description="Helical" evidence="1">
    <location>
        <begin position="12"/>
        <end position="31"/>
    </location>
</feature>
<feature type="transmembrane region" description="Helical" evidence="1">
    <location>
        <begin position="81"/>
        <end position="97"/>
    </location>
</feature>
<feature type="transmembrane region" description="Helical" evidence="1">
    <location>
        <begin position="37"/>
        <end position="54"/>
    </location>
</feature>
<keyword evidence="3" id="KW-1185">Reference proteome</keyword>
<name>A0A1H3NNA7_9ACTN</name>
<dbReference type="Proteomes" id="UP000199632">
    <property type="component" value="Unassembled WGS sequence"/>
</dbReference>
<sequence length="116" mass="11804">MSAHENEHISIISAAFAGGVAVAAVGFAATVAVPTTVGRLLAVAAAVAVVSALVPDLRAWLAVTAVGAATFLLAVDGRNDGVPYLAFLGLAAVLGRGQRWMRHLGTRTRTSSPVDR</sequence>
<evidence type="ECO:0000313" key="2">
    <source>
        <dbReference type="EMBL" id="SDY90437.1"/>
    </source>
</evidence>